<feature type="transmembrane region" description="Helical" evidence="6">
    <location>
        <begin position="20"/>
        <end position="42"/>
    </location>
</feature>
<dbReference type="PANTHER" id="PTHR32309">
    <property type="entry name" value="TYROSINE-PROTEIN KINASE"/>
    <property type="match status" value="1"/>
</dbReference>
<dbReference type="InterPro" id="IPR003856">
    <property type="entry name" value="LPS_length_determ_N"/>
</dbReference>
<evidence type="ECO:0000256" key="2">
    <source>
        <dbReference type="ARBA" id="ARBA00022475"/>
    </source>
</evidence>
<evidence type="ECO:0000256" key="5">
    <source>
        <dbReference type="ARBA" id="ARBA00023136"/>
    </source>
</evidence>
<dbReference type="Pfam" id="PF02706">
    <property type="entry name" value="Wzz"/>
    <property type="match status" value="1"/>
</dbReference>
<comment type="subcellular location">
    <subcellularLocation>
        <location evidence="1">Cell membrane</location>
        <topology evidence="1">Multi-pass membrane protein</topology>
    </subcellularLocation>
</comment>
<accession>A0AAW7X2G4</accession>
<dbReference type="AlphaFoldDB" id="A0AAW7X2G4"/>
<dbReference type="GO" id="GO:0004713">
    <property type="term" value="F:protein tyrosine kinase activity"/>
    <property type="evidence" value="ECO:0007669"/>
    <property type="project" value="TreeGrafter"/>
</dbReference>
<evidence type="ECO:0000256" key="4">
    <source>
        <dbReference type="ARBA" id="ARBA00022989"/>
    </source>
</evidence>
<evidence type="ECO:0000259" key="7">
    <source>
        <dbReference type="Pfam" id="PF02706"/>
    </source>
</evidence>
<sequence length="311" mass="34655">MGSDYDGEVIDLFALLSYVLQFWVVTASTFLLVLMLGVAVILNLPSKYKSEVVLVPTVQGDSLKGLAGQYSGLASLAGINLSSGGVSKSDLVLEVLQSRTFLMSFIEENNILHEVYASKGWNPITGELKYDNSLYNIELEEWVREASLPRTVKPSLIEVYQVFESMLEVSTDRNTGVITVSLEFFSPEKAKYWLDLLILKLNRDIKSKDIKDARASIKYLEQQIQSTSLSSMKMVFYKLIEEQTKTILFASVREDYALETIDPAYIPLEQSGPSNLILIFLVGVLSCIAGVVTSIVYGVLRNYLKNRGSKA</sequence>
<keyword evidence="3 6" id="KW-0812">Transmembrane</keyword>
<evidence type="ECO:0000256" key="3">
    <source>
        <dbReference type="ARBA" id="ARBA00022692"/>
    </source>
</evidence>
<feature type="domain" description="Polysaccharide chain length determinant N-terminal" evidence="7">
    <location>
        <begin position="10"/>
        <end position="108"/>
    </location>
</feature>
<name>A0AAW7X2G4_9GAMM</name>
<dbReference type="InterPro" id="IPR050445">
    <property type="entry name" value="Bact_polysacc_biosynth/exp"/>
</dbReference>
<dbReference type="PANTHER" id="PTHR32309:SF13">
    <property type="entry name" value="FERRIC ENTEROBACTIN TRANSPORT PROTEIN FEPE"/>
    <property type="match status" value="1"/>
</dbReference>
<comment type="caution">
    <text evidence="8">The sequence shown here is derived from an EMBL/GenBank/DDBJ whole genome shotgun (WGS) entry which is preliminary data.</text>
</comment>
<keyword evidence="4 6" id="KW-1133">Transmembrane helix</keyword>
<evidence type="ECO:0000313" key="9">
    <source>
        <dbReference type="Proteomes" id="UP001169760"/>
    </source>
</evidence>
<feature type="transmembrane region" description="Helical" evidence="6">
    <location>
        <begin position="276"/>
        <end position="300"/>
    </location>
</feature>
<dbReference type="RefSeq" id="WP_303490249.1">
    <property type="nucleotide sequence ID" value="NZ_JAUOPB010000001.1"/>
</dbReference>
<keyword evidence="5 6" id="KW-0472">Membrane</keyword>
<reference evidence="8" key="1">
    <citation type="submission" date="2023-07" db="EMBL/GenBank/DDBJ databases">
        <title>Genome content predicts the carbon catabolic preferences of heterotrophic bacteria.</title>
        <authorList>
            <person name="Gralka M."/>
        </authorList>
    </citation>
    <scope>NUCLEOTIDE SEQUENCE</scope>
    <source>
        <strain evidence="8">I3M17_2</strain>
    </source>
</reference>
<evidence type="ECO:0000313" key="8">
    <source>
        <dbReference type="EMBL" id="MDO6421057.1"/>
    </source>
</evidence>
<organism evidence="8 9">
    <name type="scientific">Saccharophagus degradans</name>
    <dbReference type="NCBI Taxonomy" id="86304"/>
    <lineage>
        <taxon>Bacteria</taxon>
        <taxon>Pseudomonadati</taxon>
        <taxon>Pseudomonadota</taxon>
        <taxon>Gammaproteobacteria</taxon>
        <taxon>Cellvibrionales</taxon>
        <taxon>Cellvibrionaceae</taxon>
        <taxon>Saccharophagus</taxon>
    </lineage>
</organism>
<protein>
    <submittedName>
        <fullName evidence="8">Wzz/FepE/Etk N-terminal domain-containing protein</fullName>
    </submittedName>
</protein>
<proteinExistence type="predicted"/>
<evidence type="ECO:0000256" key="6">
    <source>
        <dbReference type="SAM" id="Phobius"/>
    </source>
</evidence>
<dbReference type="EMBL" id="JAUOPB010000001">
    <property type="protein sequence ID" value="MDO6421057.1"/>
    <property type="molecule type" value="Genomic_DNA"/>
</dbReference>
<evidence type="ECO:0000256" key="1">
    <source>
        <dbReference type="ARBA" id="ARBA00004651"/>
    </source>
</evidence>
<dbReference type="GO" id="GO:0005886">
    <property type="term" value="C:plasma membrane"/>
    <property type="evidence" value="ECO:0007669"/>
    <property type="project" value="UniProtKB-SubCell"/>
</dbReference>
<dbReference type="Proteomes" id="UP001169760">
    <property type="component" value="Unassembled WGS sequence"/>
</dbReference>
<gene>
    <name evidence="8" type="ORF">Q4521_01080</name>
</gene>
<keyword evidence="2" id="KW-1003">Cell membrane</keyword>